<gene>
    <name evidence="2 3" type="primary">bioD</name>
    <name evidence="3" type="ORF">GCM10017621_19120</name>
</gene>
<evidence type="ECO:0000256" key="2">
    <source>
        <dbReference type="HAMAP-Rule" id="MF_00336"/>
    </source>
</evidence>
<evidence type="ECO:0000256" key="1">
    <source>
        <dbReference type="ARBA" id="ARBA00022756"/>
    </source>
</evidence>
<dbReference type="EC" id="6.3.3.3" evidence="2"/>
<comment type="subcellular location">
    <subcellularLocation>
        <location evidence="2">Cytoplasm</location>
    </subcellularLocation>
</comment>
<comment type="function">
    <text evidence="2">Catalyzes a mechanistically unusual reaction, the ATP-dependent insertion of CO2 between the N7 and N8 nitrogen atoms of 7,8-diaminopelargonic acid (DAPA, also called 7,8-diammoniononanoate) to form a ureido ring.</text>
</comment>
<keyword evidence="2" id="KW-0479">Metal-binding</keyword>
<keyword evidence="4" id="KW-1185">Reference proteome</keyword>
<dbReference type="PANTHER" id="PTHR43210">
    <property type="entry name" value="DETHIOBIOTIN SYNTHETASE"/>
    <property type="match status" value="1"/>
</dbReference>
<dbReference type="InterPro" id="IPR027417">
    <property type="entry name" value="P-loop_NTPase"/>
</dbReference>
<sequence>MRPIFVTGTGTDVGKTHILCAMLEAHRRAGGKARVLKPVISGFDPAQLNATDTIRLMRANGAELTGEGVQSVSPWRFKAPLSPDMAARQENRELAIDAVLHWCLDQIDPGMPTIVEGAGGVMSPLTADGLNLDLIRDLDARPILVAGAYLGAISHTLTALRVLDARCTVIVNDFNAEPVPARDVARTIQRFAPRADVRIFSGDASGLVDLFAQPEPAAS</sequence>
<comment type="catalytic activity">
    <reaction evidence="2">
        <text>(7R,8S)-7,8-diammoniononanoate + CO2 + ATP = (4R,5S)-dethiobiotin + ADP + phosphate + 3 H(+)</text>
        <dbReference type="Rhea" id="RHEA:15805"/>
        <dbReference type="ChEBI" id="CHEBI:15378"/>
        <dbReference type="ChEBI" id="CHEBI:16526"/>
        <dbReference type="ChEBI" id="CHEBI:30616"/>
        <dbReference type="ChEBI" id="CHEBI:43474"/>
        <dbReference type="ChEBI" id="CHEBI:149469"/>
        <dbReference type="ChEBI" id="CHEBI:149473"/>
        <dbReference type="ChEBI" id="CHEBI:456216"/>
        <dbReference type="EC" id="6.3.3.3"/>
    </reaction>
</comment>
<feature type="active site" evidence="2">
    <location>
        <position position="37"/>
    </location>
</feature>
<comment type="caution">
    <text evidence="2">Lacks conserved residue(s) required for the propagation of feature annotation.</text>
</comment>
<protein>
    <recommendedName>
        <fullName evidence="2">ATP-dependent dethiobiotin synthetase BioD</fullName>
        <ecNumber evidence="2">6.3.3.3</ecNumber>
    </recommendedName>
    <alternativeName>
        <fullName evidence="2">DTB synthetase</fullName>
        <shortName evidence="2">DTBS</shortName>
    </alternativeName>
    <alternativeName>
        <fullName evidence="2">Dethiobiotin synthase</fullName>
    </alternativeName>
</protein>
<keyword evidence="2" id="KW-0547">Nucleotide-binding</keyword>
<dbReference type="Pfam" id="PF13500">
    <property type="entry name" value="AAA_26"/>
    <property type="match status" value="1"/>
</dbReference>
<dbReference type="HAMAP" id="MF_00336">
    <property type="entry name" value="BioD"/>
    <property type="match status" value="1"/>
</dbReference>
<dbReference type="SUPFAM" id="SSF52540">
    <property type="entry name" value="P-loop containing nucleoside triphosphate hydrolases"/>
    <property type="match status" value="1"/>
</dbReference>
<keyword evidence="2" id="KW-0436">Ligase</keyword>
<name>A0A9W6INE1_9PROT</name>
<organism evidence="3 4">
    <name type="scientific">Maricaulis virginensis</name>
    <dbReference type="NCBI Taxonomy" id="144022"/>
    <lineage>
        <taxon>Bacteria</taxon>
        <taxon>Pseudomonadati</taxon>
        <taxon>Pseudomonadota</taxon>
        <taxon>Alphaproteobacteria</taxon>
        <taxon>Maricaulales</taxon>
        <taxon>Maricaulaceae</taxon>
        <taxon>Maricaulis</taxon>
    </lineage>
</organism>
<comment type="pathway">
    <text evidence="2">Cofactor biosynthesis; biotin biosynthesis; biotin from 7,8-diaminononanoate: step 1/2.</text>
</comment>
<comment type="subunit">
    <text evidence="2">Homodimer.</text>
</comment>
<feature type="binding site" evidence="2">
    <location>
        <position position="52"/>
    </location>
    <ligand>
        <name>ATP</name>
        <dbReference type="ChEBI" id="CHEBI:30616"/>
    </ligand>
</feature>
<feature type="binding site" evidence="2">
    <location>
        <begin position="172"/>
        <end position="173"/>
    </location>
    <ligand>
        <name>ATP</name>
        <dbReference type="ChEBI" id="CHEBI:30616"/>
    </ligand>
</feature>
<keyword evidence="2" id="KW-0963">Cytoplasm</keyword>
<dbReference type="GO" id="GO:0005829">
    <property type="term" value="C:cytosol"/>
    <property type="evidence" value="ECO:0007669"/>
    <property type="project" value="TreeGrafter"/>
</dbReference>
<dbReference type="GO" id="GO:0005524">
    <property type="term" value="F:ATP binding"/>
    <property type="evidence" value="ECO:0007669"/>
    <property type="project" value="UniProtKB-UniRule"/>
</dbReference>
<dbReference type="PIRSF" id="PIRSF006755">
    <property type="entry name" value="DTB_synth"/>
    <property type="match status" value="1"/>
</dbReference>
<dbReference type="AlphaFoldDB" id="A0A9W6INE1"/>
<dbReference type="InterPro" id="IPR004472">
    <property type="entry name" value="DTB_synth_BioD"/>
</dbReference>
<dbReference type="EMBL" id="BSFE01000004">
    <property type="protein sequence ID" value="GLK52404.1"/>
    <property type="molecule type" value="Genomic_DNA"/>
</dbReference>
<dbReference type="Proteomes" id="UP001143486">
    <property type="component" value="Unassembled WGS sequence"/>
</dbReference>
<feature type="binding site" evidence="2">
    <location>
        <position position="16"/>
    </location>
    <ligand>
        <name>Mg(2+)</name>
        <dbReference type="ChEBI" id="CHEBI:18420"/>
    </ligand>
</feature>
<keyword evidence="2" id="KW-0460">Magnesium</keyword>
<reference evidence="3" key="1">
    <citation type="journal article" date="2014" name="Int. J. Syst. Evol. Microbiol.">
        <title>Complete genome sequence of Corynebacterium casei LMG S-19264T (=DSM 44701T), isolated from a smear-ripened cheese.</title>
        <authorList>
            <consortium name="US DOE Joint Genome Institute (JGI-PGF)"/>
            <person name="Walter F."/>
            <person name="Albersmeier A."/>
            <person name="Kalinowski J."/>
            <person name="Ruckert C."/>
        </authorList>
    </citation>
    <scope>NUCLEOTIDE SEQUENCE</scope>
    <source>
        <strain evidence="3">VKM B-1513</strain>
    </source>
</reference>
<dbReference type="GO" id="GO:0000287">
    <property type="term" value="F:magnesium ion binding"/>
    <property type="evidence" value="ECO:0007669"/>
    <property type="project" value="UniProtKB-UniRule"/>
</dbReference>
<evidence type="ECO:0000313" key="3">
    <source>
        <dbReference type="EMBL" id="GLK52404.1"/>
    </source>
</evidence>
<reference evidence="3" key="2">
    <citation type="submission" date="2023-01" db="EMBL/GenBank/DDBJ databases">
        <authorList>
            <person name="Sun Q."/>
            <person name="Evtushenko L."/>
        </authorList>
    </citation>
    <scope>NUCLEOTIDE SEQUENCE</scope>
    <source>
        <strain evidence="3">VKM B-1513</strain>
    </source>
</reference>
<dbReference type="NCBIfam" id="TIGR00347">
    <property type="entry name" value="bioD"/>
    <property type="match status" value="1"/>
</dbReference>
<feature type="binding site" evidence="2">
    <location>
        <position position="116"/>
    </location>
    <ligand>
        <name>Mg(2+)</name>
        <dbReference type="ChEBI" id="CHEBI:18420"/>
    </ligand>
</feature>
<dbReference type="GO" id="GO:0009102">
    <property type="term" value="P:biotin biosynthetic process"/>
    <property type="evidence" value="ECO:0007669"/>
    <property type="project" value="UniProtKB-UniRule"/>
</dbReference>
<proteinExistence type="inferred from homology"/>
<dbReference type="RefSeq" id="WP_271186771.1">
    <property type="nucleotide sequence ID" value="NZ_BSFE01000004.1"/>
</dbReference>
<dbReference type="Gene3D" id="3.40.50.300">
    <property type="entry name" value="P-loop containing nucleotide triphosphate hydrolases"/>
    <property type="match status" value="1"/>
</dbReference>
<dbReference type="CDD" id="cd03109">
    <property type="entry name" value="DTBS"/>
    <property type="match status" value="1"/>
</dbReference>
<comment type="caution">
    <text evidence="3">The sequence shown here is derived from an EMBL/GenBank/DDBJ whole genome shotgun (WGS) entry which is preliminary data.</text>
</comment>
<keyword evidence="1 2" id="KW-0093">Biotin biosynthesis</keyword>
<feature type="binding site" evidence="2">
    <location>
        <position position="41"/>
    </location>
    <ligand>
        <name>substrate</name>
    </ligand>
</feature>
<feature type="binding site" evidence="2">
    <location>
        <begin position="12"/>
        <end position="17"/>
    </location>
    <ligand>
        <name>ATP</name>
        <dbReference type="ChEBI" id="CHEBI:30616"/>
    </ligand>
</feature>
<keyword evidence="2" id="KW-0067">ATP-binding</keyword>
<dbReference type="GO" id="GO:0004141">
    <property type="term" value="F:dethiobiotin synthase activity"/>
    <property type="evidence" value="ECO:0007669"/>
    <property type="project" value="UniProtKB-UniRule"/>
</dbReference>
<dbReference type="PANTHER" id="PTHR43210:SF5">
    <property type="entry name" value="DETHIOBIOTIN SYNTHETASE"/>
    <property type="match status" value="1"/>
</dbReference>
<comment type="cofactor">
    <cofactor evidence="2">
        <name>Mg(2+)</name>
        <dbReference type="ChEBI" id="CHEBI:18420"/>
    </cofactor>
</comment>
<feature type="binding site" evidence="2">
    <location>
        <begin position="116"/>
        <end position="119"/>
    </location>
    <ligand>
        <name>ATP</name>
        <dbReference type="ChEBI" id="CHEBI:30616"/>
    </ligand>
</feature>
<evidence type="ECO:0000313" key="4">
    <source>
        <dbReference type="Proteomes" id="UP001143486"/>
    </source>
</evidence>
<accession>A0A9W6INE1</accession>
<comment type="similarity">
    <text evidence="2">Belongs to the dethiobiotin synthetase family.</text>
</comment>
<feature type="binding site" evidence="2">
    <location>
        <position position="52"/>
    </location>
    <ligand>
        <name>Mg(2+)</name>
        <dbReference type="ChEBI" id="CHEBI:18420"/>
    </ligand>
</feature>